<keyword evidence="4 6" id="KW-0547">Nucleotide-binding</keyword>
<comment type="subcellular location">
    <subcellularLocation>
        <location evidence="1">Mitochondrion</location>
    </subcellularLocation>
</comment>
<evidence type="ECO:0000256" key="6">
    <source>
        <dbReference type="RuleBase" id="RU003313"/>
    </source>
</evidence>
<dbReference type="InterPro" id="IPR006073">
    <property type="entry name" value="GTP-bd"/>
</dbReference>
<evidence type="ECO:0000313" key="11">
    <source>
        <dbReference type="Proteomes" id="UP000007879"/>
    </source>
</evidence>
<evidence type="ECO:0000259" key="9">
    <source>
        <dbReference type="Pfam" id="PF12631"/>
    </source>
</evidence>
<evidence type="ECO:0000259" key="8">
    <source>
        <dbReference type="Pfam" id="PF10396"/>
    </source>
</evidence>
<dbReference type="GO" id="GO:0005739">
    <property type="term" value="C:mitochondrion"/>
    <property type="evidence" value="ECO:0007669"/>
    <property type="project" value="UniProtKB-SubCell"/>
</dbReference>
<dbReference type="Gene3D" id="3.40.50.300">
    <property type="entry name" value="P-loop containing nucleotide triphosphate hydrolases"/>
    <property type="match status" value="1"/>
</dbReference>
<dbReference type="InterPro" id="IPR018948">
    <property type="entry name" value="GTP-bd_TrmE_N"/>
</dbReference>
<evidence type="ECO:0000256" key="4">
    <source>
        <dbReference type="ARBA" id="ARBA00022741"/>
    </source>
</evidence>
<dbReference type="GO" id="GO:0003924">
    <property type="term" value="F:GTPase activity"/>
    <property type="evidence" value="ECO:0007669"/>
    <property type="project" value="InterPro"/>
</dbReference>
<dbReference type="InterPro" id="IPR025867">
    <property type="entry name" value="MnmE_helical"/>
</dbReference>
<organism evidence="10 11">
    <name type="scientific">Amphimedon queenslandica</name>
    <name type="common">Sponge</name>
    <dbReference type="NCBI Taxonomy" id="400682"/>
    <lineage>
        <taxon>Eukaryota</taxon>
        <taxon>Metazoa</taxon>
        <taxon>Porifera</taxon>
        <taxon>Demospongiae</taxon>
        <taxon>Heteroscleromorpha</taxon>
        <taxon>Haplosclerida</taxon>
        <taxon>Niphatidae</taxon>
        <taxon>Amphimedon</taxon>
    </lineage>
</organism>
<dbReference type="Pfam" id="PF10396">
    <property type="entry name" value="TrmE_N"/>
    <property type="match status" value="1"/>
</dbReference>
<dbReference type="EnsemblMetazoa" id="XM_019994841.1">
    <property type="protein sequence ID" value="XP_019850400.1"/>
    <property type="gene ID" value="LOC100634769"/>
</dbReference>
<evidence type="ECO:0008006" key="12">
    <source>
        <dbReference type="Google" id="ProtNLM"/>
    </source>
</evidence>
<dbReference type="Pfam" id="PF12631">
    <property type="entry name" value="MnmE_helical"/>
    <property type="match status" value="1"/>
</dbReference>
<reference evidence="11" key="1">
    <citation type="journal article" date="2010" name="Nature">
        <title>The Amphimedon queenslandica genome and the evolution of animal complexity.</title>
        <authorList>
            <person name="Srivastava M."/>
            <person name="Simakov O."/>
            <person name="Chapman J."/>
            <person name="Fahey B."/>
            <person name="Gauthier M.E."/>
            <person name="Mitros T."/>
            <person name="Richards G.S."/>
            <person name="Conaco C."/>
            <person name="Dacre M."/>
            <person name="Hellsten U."/>
            <person name="Larroux C."/>
            <person name="Putnam N.H."/>
            <person name="Stanke M."/>
            <person name="Adamska M."/>
            <person name="Darling A."/>
            <person name="Degnan S.M."/>
            <person name="Oakley T.H."/>
            <person name="Plachetzki D.C."/>
            <person name="Zhai Y."/>
            <person name="Adamski M."/>
            <person name="Calcino A."/>
            <person name="Cummins S.F."/>
            <person name="Goodstein D.M."/>
            <person name="Harris C."/>
            <person name="Jackson D.J."/>
            <person name="Leys S.P."/>
            <person name="Shu S."/>
            <person name="Woodcroft B.J."/>
            <person name="Vervoort M."/>
            <person name="Kosik K.S."/>
            <person name="Manning G."/>
            <person name="Degnan B.M."/>
            <person name="Rokhsar D.S."/>
        </authorList>
    </citation>
    <scope>NUCLEOTIDE SEQUENCE [LARGE SCALE GENOMIC DNA]</scope>
</reference>
<dbReference type="RefSeq" id="XP_019850400.1">
    <property type="nucleotide sequence ID" value="XM_019994841.1"/>
</dbReference>
<dbReference type="InterPro" id="IPR005225">
    <property type="entry name" value="Small_GTP-bd"/>
</dbReference>
<dbReference type="InterPro" id="IPR027417">
    <property type="entry name" value="P-loop_NTPase"/>
</dbReference>
<dbReference type="Gene3D" id="3.30.1360.120">
    <property type="entry name" value="Probable tRNA modification gtpase trme, domain 1"/>
    <property type="match status" value="1"/>
</dbReference>
<dbReference type="NCBIfam" id="TIGR00450">
    <property type="entry name" value="mnmE_trmE_thdF"/>
    <property type="match status" value="1"/>
</dbReference>
<dbReference type="CDD" id="cd14858">
    <property type="entry name" value="TrmE_N"/>
    <property type="match status" value="1"/>
</dbReference>
<dbReference type="AlphaFoldDB" id="A0AAN0J063"/>
<dbReference type="NCBIfam" id="TIGR00231">
    <property type="entry name" value="small_GTP"/>
    <property type="match status" value="1"/>
</dbReference>
<dbReference type="FunFam" id="3.30.1360.120:FF:000007">
    <property type="entry name" value="tRNA modification GTPase GTPBP3, mitochondrial"/>
    <property type="match status" value="1"/>
</dbReference>
<evidence type="ECO:0000256" key="3">
    <source>
        <dbReference type="ARBA" id="ARBA00022694"/>
    </source>
</evidence>
<feature type="domain" description="G" evidence="7">
    <location>
        <begin position="240"/>
        <end position="341"/>
    </location>
</feature>
<evidence type="ECO:0000256" key="1">
    <source>
        <dbReference type="ARBA" id="ARBA00004173"/>
    </source>
</evidence>
<dbReference type="Proteomes" id="UP000007879">
    <property type="component" value="Unassembled WGS sequence"/>
</dbReference>
<dbReference type="GO" id="GO:0002098">
    <property type="term" value="P:tRNA wobble uridine modification"/>
    <property type="evidence" value="ECO:0007669"/>
    <property type="project" value="TreeGrafter"/>
</dbReference>
<comment type="similarity">
    <text evidence="2 6">Belongs to the TRAFAC class TrmE-Era-EngA-EngB-Septin-like GTPase superfamily. TrmE GTPase family.</text>
</comment>
<dbReference type="SUPFAM" id="SSF116878">
    <property type="entry name" value="TrmE connector domain"/>
    <property type="match status" value="1"/>
</dbReference>
<dbReference type="GeneID" id="100634769"/>
<keyword evidence="5 6" id="KW-0342">GTP-binding</keyword>
<dbReference type="GO" id="GO:0030488">
    <property type="term" value="P:tRNA methylation"/>
    <property type="evidence" value="ECO:0007669"/>
    <property type="project" value="TreeGrafter"/>
</dbReference>
<feature type="domain" description="GTP-binding protein TrmE N-terminal" evidence="8">
    <location>
        <begin position="24"/>
        <end position="141"/>
    </location>
</feature>
<evidence type="ECO:0000313" key="10">
    <source>
        <dbReference type="EnsemblMetazoa" id="XP_019850400.1"/>
    </source>
</evidence>
<dbReference type="NCBIfam" id="NF003661">
    <property type="entry name" value="PRK05291.1-3"/>
    <property type="match status" value="1"/>
</dbReference>
<dbReference type="PANTHER" id="PTHR42714:SF2">
    <property type="entry name" value="TRNA MODIFICATION GTPASE GTPBP3, MITOCHONDRIAL"/>
    <property type="match status" value="1"/>
</dbReference>
<dbReference type="Gene3D" id="1.20.120.430">
    <property type="entry name" value="tRNA modification GTPase MnmE domain 2"/>
    <property type="match status" value="1"/>
</dbReference>
<evidence type="ECO:0000259" key="7">
    <source>
        <dbReference type="Pfam" id="PF01926"/>
    </source>
</evidence>
<dbReference type="PANTHER" id="PTHR42714">
    <property type="entry name" value="TRNA MODIFICATION GTPASE GTPBP3"/>
    <property type="match status" value="1"/>
</dbReference>
<sequence length="501" mass="54928">MATRGLVRLFTRTLFDMSSSSGDTVFALSSGQGKCGVAVIRVSGPRASDVILNLGQFKSLPKPRAATLRRLRDPLSGDIIDHGLSIWFPGPNSFTGEDCVEFHVHGGKAVISSVLNSLSSLPGLKHAEPGDFTKRALLNGKLDLTEVEGLSDLIHAETEAQRKQALRQMKGDLSKLYNGWSESLLKSLANVEAIIDFGEDENIEEGLLEQVCRQIEELSKEIQSHLQDGRRGERLRSGIQVTIIGAPNAGKSSLLNILCQRPAAIVSPYAGTTRDVIESSLDISGYPVVISDTAGLRQVSDPVEKEGIKRAVERTHCRVESADLNILIVDSSLCKDNLSTLQCPEPEVLKKLCSMNPSVSEERVLERLNHNNTLIVMNKTDLLPSSHTIAPDNSNLICWVSCTTRKGIENFLDVLKNRLQMLGGDPLADSPHLTQQRHRHHLQDCSCSIQRFLDCVKKGESDIVVAAEELRSALKEIGRITGKTDVEEILDVIFKDFCIGK</sequence>
<accession>A0AAN0J063</accession>
<reference evidence="10" key="2">
    <citation type="submission" date="2024-06" db="UniProtKB">
        <authorList>
            <consortium name="EnsemblMetazoa"/>
        </authorList>
    </citation>
    <scope>IDENTIFICATION</scope>
</reference>
<dbReference type="SUPFAM" id="SSF52540">
    <property type="entry name" value="P-loop containing nucleoside triphosphate hydrolases"/>
    <property type="match status" value="1"/>
</dbReference>
<dbReference type="Pfam" id="PF01926">
    <property type="entry name" value="MMR_HSR1"/>
    <property type="match status" value="1"/>
</dbReference>
<protein>
    <recommendedName>
        <fullName evidence="12">TrmE-type G domain-containing protein</fullName>
    </recommendedName>
</protein>
<dbReference type="InterPro" id="IPR027266">
    <property type="entry name" value="TrmE/GcvT-like"/>
</dbReference>
<evidence type="ECO:0000256" key="5">
    <source>
        <dbReference type="ARBA" id="ARBA00023134"/>
    </source>
</evidence>
<dbReference type="InterPro" id="IPR004520">
    <property type="entry name" value="GTPase_MnmE"/>
</dbReference>
<feature type="domain" description="MnmE helical" evidence="9">
    <location>
        <begin position="144"/>
        <end position="498"/>
    </location>
</feature>
<keyword evidence="3 6" id="KW-0819">tRNA processing</keyword>
<dbReference type="KEGG" id="aqu:100634769"/>
<dbReference type="GO" id="GO:0005525">
    <property type="term" value="F:GTP binding"/>
    <property type="evidence" value="ECO:0007669"/>
    <property type="project" value="UniProtKB-KW"/>
</dbReference>
<keyword evidence="11" id="KW-1185">Reference proteome</keyword>
<name>A0AAN0J063_AMPQE</name>
<evidence type="ECO:0000256" key="2">
    <source>
        <dbReference type="ARBA" id="ARBA00011043"/>
    </source>
</evidence>
<dbReference type="InterPro" id="IPR031168">
    <property type="entry name" value="G_TrmE"/>
</dbReference>
<dbReference type="InterPro" id="IPR027368">
    <property type="entry name" value="MnmE_dom2"/>
</dbReference>
<dbReference type="CDD" id="cd04164">
    <property type="entry name" value="trmE"/>
    <property type="match status" value="1"/>
</dbReference>
<dbReference type="HAMAP" id="MF_00379">
    <property type="entry name" value="GTPase_MnmE"/>
    <property type="match status" value="1"/>
</dbReference>
<proteinExistence type="inferred from homology"/>